<evidence type="ECO:0000259" key="2">
    <source>
        <dbReference type="PROSITE" id="PS50106"/>
    </source>
</evidence>
<proteinExistence type="predicted"/>
<feature type="signal peptide" evidence="1">
    <location>
        <begin position="1"/>
        <end position="19"/>
    </location>
</feature>
<dbReference type="Pfam" id="PF03572">
    <property type="entry name" value="Peptidase_S41"/>
    <property type="match status" value="1"/>
</dbReference>
<feature type="chain" id="PRO_5046072209" description="PDZ domain-containing protein" evidence="1">
    <location>
        <begin position="20"/>
        <end position="418"/>
    </location>
</feature>
<gene>
    <name evidence="3" type="ORF">KCG44_07060</name>
</gene>
<reference evidence="3 4" key="1">
    <citation type="submission" date="2021-04" db="EMBL/GenBank/DDBJ databases">
        <authorList>
            <person name="Pira H."/>
            <person name="Risdian C."/>
            <person name="Wink J."/>
        </authorList>
    </citation>
    <scope>NUCLEOTIDE SEQUENCE [LARGE SCALE GENOMIC DNA]</scope>
    <source>
        <strain evidence="3 4">WHA3</strain>
    </source>
</reference>
<keyword evidence="4" id="KW-1185">Reference proteome</keyword>
<dbReference type="RefSeq" id="WP_218445196.1">
    <property type="nucleotide sequence ID" value="NZ_JAGSPA010000002.1"/>
</dbReference>
<dbReference type="Proteomes" id="UP000722336">
    <property type="component" value="Unassembled WGS sequence"/>
</dbReference>
<keyword evidence="1" id="KW-0732">Signal</keyword>
<dbReference type="PROSITE" id="PS50106">
    <property type="entry name" value="PDZ"/>
    <property type="match status" value="1"/>
</dbReference>
<organism evidence="3 4">
    <name type="scientific">Pacificimonas pallii</name>
    <dbReference type="NCBI Taxonomy" id="2827236"/>
    <lineage>
        <taxon>Bacteria</taxon>
        <taxon>Pseudomonadati</taxon>
        <taxon>Pseudomonadota</taxon>
        <taxon>Alphaproteobacteria</taxon>
        <taxon>Sphingomonadales</taxon>
        <taxon>Sphingosinicellaceae</taxon>
        <taxon>Pacificimonas</taxon>
    </lineage>
</organism>
<feature type="domain" description="PDZ" evidence="2">
    <location>
        <begin position="96"/>
        <end position="159"/>
    </location>
</feature>
<evidence type="ECO:0000313" key="4">
    <source>
        <dbReference type="Proteomes" id="UP000722336"/>
    </source>
</evidence>
<dbReference type="InterPro" id="IPR005151">
    <property type="entry name" value="Tail-specific_protease"/>
</dbReference>
<dbReference type="InterPro" id="IPR001478">
    <property type="entry name" value="PDZ"/>
</dbReference>
<comment type="caution">
    <text evidence="3">The sequence shown here is derived from an EMBL/GenBank/DDBJ whole genome shotgun (WGS) entry which is preliminary data.</text>
</comment>
<evidence type="ECO:0000256" key="1">
    <source>
        <dbReference type="SAM" id="SignalP"/>
    </source>
</evidence>
<evidence type="ECO:0000313" key="3">
    <source>
        <dbReference type="EMBL" id="MBV7256542.1"/>
    </source>
</evidence>
<name>A0ABS6SDP2_9SPHN</name>
<dbReference type="EMBL" id="JAGSPA010000002">
    <property type="protein sequence ID" value="MBV7256542.1"/>
    <property type="molecule type" value="Genomic_DNA"/>
</dbReference>
<sequence length="418" mass="44491">MAVAPLFLRTFMLAAMVHAAALPARAEQAGASAVKWQSAATELKKLVPEIYAYPERLDNTVGHESDLLRAERLAIETERDLFLYAEKVALALADHHASLNRSSKQSFALVPTYADMWVEVQDGAYVISSVRRGSPAAGAGIAAGNMLVAVNGTPAAEAVAAFWDALGYEPDDERRGYAARLLANGRQGGDRKLTVRDAAGAETALTLPTLYDAPMPERSAVTVEERGGVPIIRIGNSLGDIDTVTAFDAAMAAASVAPEIVIDLRETPSGGNTSVARGIMGWFVDTPTPYQEHRLRADAEPMGITRSWRELVSPRGTARYAGCVTVLVGRWTGSMGEGMGLGFDAMGADVVGTLMAGLLGAIEQFTLPESGIRISLPIERMYHVDGTPREDFVPAETATTCPVASTWESVGGEPGFRR</sequence>
<accession>A0ABS6SDP2</accession>
<protein>
    <recommendedName>
        <fullName evidence="2">PDZ domain-containing protein</fullName>
    </recommendedName>
</protein>